<accession>U4LEG0</accession>
<dbReference type="Proteomes" id="UP000018144">
    <property type="component" value="Unassembled WGS sequence"/>
</dbReference>
<keyword evidence="3" id="KW-0732">Signal</keyword>
<feature type="repeat" description="ANK" evidence="1">
    <location>
        <begin position="191"/>
        <end position="223"/>
    </location>
</feature>
<dbReference type="Pfam" id="PF00023">
    <property type="entry name" value="Ank"/>
    <property type="match status" value="2"/>
</dbReference>
<dbReference type="Pfam" id="PF12796">
    <property type="entry name" value="Ank_2"/>
    <property type="match status" value="1"/>
</dbReference>
<dbReference type="Gene3D" id="1.25.40.20">
    <property type="entry name" value="Ankyrin repeat-containing domain"/>
    <property type="match status" value="2"/>
</dbReference>
<dbReference type="PANTHER" id="PTHR46224">
    <property type="entry name" value="ANKYRIN REPEAT FAMILY PROTEIN"/>
    <property type="match status" value="1"/>
</dbReference>
<dbReference type="STRING" id="1076935.U4LEG0"/>
<dbReference type="PROSITE" id="PS50297">
    <property type="entry name" value="ANK_REP_REGION"/>
    <property type="match status" value="4"/>
</dbReference>
<feature type="region of interest" description="Disordered" evidence="2">
    <location>
        <begin position="255"/>
        <end position="291"/>
    </location>
</feature>
<dbReference type="PROSITE" id="PS50181">
    <property type="entry name" value="FBOX"/>
    <property type="match status" value="1"/>
</dbReference>
<proteinExistence type="predicted"/>
<dbReference type="PROSITE" id="PS50088">
    <property type="entry name" value="ANK_REPEAT"/>
    <property type="match status" value="4"/>
</dbReference>
<keyword evidence="1" id="KW-0040">ANK repeat</keyword>
<feature type="domain" description="F-box" evidence="4">
    <location>
        <begin position="5"/>
        <end position="50"/>
    </location>
</feature>
<sequence>MIASSASLSTLPTELLLLLIPHLSRSSLAALLATSHHFRHHLTKSLYTPLSSIFPVAASHACHTSNLLTLQILFLDYGVPINASIIPSTGQTALHLCAEYGSIELVKWLLEHNANPNQESQHGQPLMKAKTREVVEMLVEKGAGVEARNGRGETALDLATREGRGEVVEALVRRGAGINGGCRDPQNREDENYTPLHAAAEGGYLDIARSLLNAGASPHNRLSTAHWDPLCCACAEGHTEVVSLLIQWGADVNGPGEASRASEAGRANELNEADETDGADGTADGERDGTQWINENANPLMLCMEQGAFKENLVRALIEAGADVERFIALPRVTERQRGFVKRVEEEVRRSRLKGAKKEEEEVLREVIVDTMDLPVFRGERNTQRKEMKMTGIVWLPMEAVLF</sequence>
<evidence type="ECO:0000313" key="5">
    <source>
        <dbReference type="EMBL" id="CCX09674.1"/>
    </source>
</evidence>
<evidence type="ECO:0000259" key="4">
    <source>
        <dbReference type="PROSITE" id="PS50181"/>
    </source>
</evidence>
<dbReference type="InterPro" id="IPR001810">
    <property type="entry name" value="F-box_dom"/>
</dbReference>
<feature type="repeat" description="ANK" evidence="1">
    <location>
        <begin position="151"/>
        <end position="179"/>
    </location>
</feature>
<dbReference type="InterPro" id="IPR036770">
    <property type="entry name" value="Ankyrin_rpt-contain_sf"/>
</dbReference>
<name>U4LEG0_PYROM</name>
<dbReference type="SUPFAM" id="SSF48403">
    <property type="entry name" value="Ankyrin repeat"/>
    <property type="match status" value="1"/>
</dbReference>
<protein>
    <submittedName>
        <fullName evidence="5">Similar to Ankyrin repeat domain-containing protein 17 acc. no. O75179</fullName>
    </submittedName>
</protein>
<dbReference type="AlphaFoldDB" id="U4LEG0"/>
<feature type="signal peptide" evidence="3">
    <location>
        <begin position="1"/>
        <end position="29"/>
    </location>
</feature>
<reference evidence="5 6" key="1">
    <citation type="journal article" date="2013" name="PLoS Genet.">
        <title>The genome and development-dependent transcriptomes of Pyronema confluens: a window into fungal evolution.</title>
        <authorList>
            <person name="Traeger S."/>
            <person name="Altegoer F."/>
            <person name="Freitag M."/>
            <person name="Gabaldon T."/>
            <person name="Kempken F."/>
            <person name="Kumar A."/>
            <person name="Marcet-Houben M."/>
            <person name="Poggeler S."/>
            <person name="Stajich J.E."/>
            <person name="Nowrousian M."/>
        </authorList>
    </citation>
    <scope>NUCLEOTIDE SEQUENCE [LARGE SCALE GENOMIC DNA]</scope>
    <source>
        <strain evidence="6">CBS 100304</strain>
        <tissue evidence="5">Vegetative mycelium</tissue>
    </source>
</reference>
<dbReference type="PRINTS" id="PR01415">
    <property type="entry name" value="ANKYRIN"/>
</dbReference>
<evidence type="ECO:0000256" key="3">
    <source>
        <dbReference type="SAM" id="SignalP"/>
    </source>
</evidence>
<evidence type="ECO:0000256" key="1">
    <source>
        <dbReference type="PROSITE-ProRule" id="PRU00023"/>
    </source>
</evidence>
<dbReference type="SMART" id="SM00248">
    <property type="entry name" value="ANK"/>
    <property type="match status" value="5"/>
</dbReference>
<keyword evidence="6" id="KW-1185">Reference proteome</keyword>
<feature type="chain" id="PRO_5004652202" evidence="3">
    <location>
        <begin position="30"/>
        <end position="403"/>
    </location>
</feature>
<dbReference type="InterPro" id="IPR002110">
    <property type="entry name" value="Ankyrin_rpt"/>
</dbReference>
<organism evidence="5 6">
    <name type="scientific">Pyronema omphalodes (strain CBS 100304)</name>
    <name type="common">Pyronema confluens</name>
    <dbReference type="NCBI Taxonomy" id="1076935"/>
    <lineage>
        <taxon>Eukaryota</taxon>
        <taxon>Fungi</taxon>
        <taxon>Dikarya</taxon>
        <taxon>Ascomycota</taxon>
        <taxon>Pezizomycotina</taxon>
        <taxon>Pezizomycetes</taxon>
        <taxon>Pezizales</taxon>
        <taxon>Pyronemataceae</taxon>
        <taxon>Pyronema</taxon>
    </lineage>
</organism>
<gene>
    <name evidence="5" type="ORF">PCON_09267</name>
</gene>
<dbReference type="InterPro" id="IPR051616">
    <property type="entry name" value="Cul2-RING_E3_ligase_SR"/>
</dbReference>
<evidence type="ECO:0000313" key="6">
    <source>
        <dbReference type="Proteomes" id="UP000018144"/>
    </source>
</evidence>
<evidence type="ECO:0000256" key="2">
    <source>
        <dbReference type="SAM" id="MobiDB-lite"/>
    </source>
</evidence>
<dbReference type="EMBL" id="HF935486">
    <property type="protein sequence ID" value="CCX09674.1"/>
    <property type="molecule type" value="Genomic_DNA"/>
</dbReference>
<feature type="repeat" description="ANK" evidence="1">
    <location>
        <begin position="89"/>
        <end position="121"/>
    </location>
</feature>
<dbReference type="eggNOG" id="KOG4177">
    <property type="taxonomic scope" value="Eukaryota"/>
</dbReference>
<feature type="repeat" description="ANK" evidence="1">
    <location>
        <begin position="225"/>
        <end position="257"/>
    </location>
</feature>
<dbReference type="OrthoDB" id="4772757at2759"/>
<dbReference type="PANTHER" id="PTHR46224:SF64">
    <property type="entry name" value="IQ MOTIF AND ANKYRIN REPEAT DOMAIN-CONTAINING PROTEIN 1"/>
    <property type="match status" value="1"/>
</dbReference>